<dbReference type="Gene3D" id="1.10.472.10">
    <property type="entry name" value="Cyclin-like"/>
    <property type="match status" value="1"/>
</dbReference>
<evidence type="ECO:0000313" key="9">
    <source>
        <dbReference type="Proteomes" id="UP001345219"/>
    </source>
</evidence>
<sequence>MFVRNRRPSPPADDAGEDATTKRVPLSNITNQRDGGSSASVLSSTSKAHFSAQVVRTEPPVNNFGRSFARTTSSASLDSKLNGDLLAREALLLINEKVPLRAISCPGPKILEVELKTPLISDLPLGNGTIDTSPSCSIDSTSTCETMSTHNSLETPWDCIGGEDTLSTKSTGMANVDRLFTREEAQTPGCIVPREVLFDMEMADKINIMDPRFCATIASEIYEHLHLSEVMFGDHYGLWHKRKSCEQAKVAIARCNLYDDCCVLQMESLVLSYLKYELTTPTVNCFLRWFVWAAHGFKEVPSVQLECLAQYFAELSLLDYSMLCYAPSIVAASAVFLAKFMLNPKMKPWNSELGCYTLYRPSDLYGCVKALHHLCQSGQNSNVTAVRQKYSQHKYTFVAKKYCPPSIPGNFFED</sequence>
<dbReference type="InterPro" id="IPR013763">
    <property type="entry name" value="Cyclin-like_dom"/>
</dbReference>
<evidence type="ECO:0000313" key="8">
    <source>
        <dbReference type="EMBL" id="KAK4758441.1"/>
    </source>
</evidence>
<dbReference type="PANTHER" id="PTHR10177">
    <property type="entry name" value="CYCLINS"/>
    <property type="match status" value="1"/>
</dbReference>
<evidence type="ECO:0000259" key="6">
    <source>
        <dbReference type="SMART" id="SM00385"/>
    </source>
</evidence>
<dbReference type="FunFam" id="1.10.472.10:FF:000013">
    <property type="entry name" value="Cyclin A1"/>
    <property type="match status" value="1"/>
</dbReference>
<evidence type="ECO:0000256" key="5">
    <source>
        <dbReference type="SAM" id="MobiDB-lite"/>
    </source>
</evidence>
<dbReference type="SMART" id="SM00385">
    <property type="entry name" value="CYCLIN"/>
    <property type="match status" value="1"/>
</dbReference>
<dbReference type="InterPro" id="IPR039361">
    <property type="entry name" value="Cyclin"/>
</dbReference>
<comment type="caution">
    <text evidence="8">The sequence shown here is derived from an EMBL/GenBank/DDBJ whole genome shotgun (WGS) entry which is preliminary data.</text>
</comment>
<feature type="domain" description="Cyclin-like" evidence="6">
    <location>
        <begin position="288"/>
        <end position="373"/>
    </location>
</feature>
<keyword evidence="2" id="KW-0132">Cell division</keyword>
<dbReference type="InterPro" id="IPR004367">
    <property type="entry name" value="Cyclin_C-dom"/>
</dbReference>
<evidence type="ECO:0000256" key="3">
    <source>
        <dbReference type="ARBA" id="ARBA00023127"/>
    </source>
</evidence>
<dbReference type="InterPro" id="IPR036915">
    <property type="entry name" value="Cyclin-like_sf"/>
</dbReference>
<evidence type="ECO:0000259" key="7">
    <source>
        <dbReference type="SMART" id="SM01332"/>
    </source>
</evidence>
<keyword evidence="3" id="KW-0195">Cyclin</keyword>
<dbReference type="AlphaFoldDB" id="A0AAN7K2C3"/>
<feature type="domain" description="Cyclin C-terminal" evidence="7">
    <location>
        <begin position="281"/>
        <end position="404"/>
    </location>
</feature>
<gene>
    <name evidence="8" type="ORF">SAY87_019742</name>
</gene>
<dbReference type="SUPFAM" id="SSF47954">
    <property type="entry name" value="Cyclin-like"/>
    <property type="match status" value="1"/>
</dbReference>
<evidence type="ECO:0000256" key="4">
    <source>
        <dbReference type="ARBA" id="ARBA00023306"/>
    </source>
</evidence>
<organism evidence="8 9">
    <name type="scientific">Trapa incisa</name>
    <dbReference type="NCBI Taxonomy" id="236973"/>
    <lineage>
        <taxon>Eukaryota</taxon>
        <taxon>Viridiplantae</taxon>
        <taxon>Streptophyta</taxon>
        <taxon>Embryophyta</taxon>
        <taxon>Tracheophyta</taxon>
        <taxon>Spermatophyta</taxon>
        <taxon>Magnoliopsida</taxon>
        <taxon>eudicotyledons</taxon>
        <taxon>Gunneridae</taxon>
        <taxon>Pentapetalae</taxon>
        <taxon>rosids</taxon>
        <taxon>malvids</taxon>
        <taxon>Myrtales</taxon>
        <taxon>Lythraceae</taxon>
        <taxon>Trapa</taxon>
    </lineage>
</organism>
<name>A0AAN7K2C3_9MYRT</name>
<dbReference type="SMART" id="SM01332">
    <property type="entry name" value="Cyclin_C"/>
    <property type="match status" value="1"/>
</dbReference>
<comment type="similarity">
    <text evidence="1">Belongs to the cyclin family. Cyclin AB subfamily.</text>
</comment>
<evidence type="ECO:0000256" key="2">
    <source>
        <dbReference type="ARBA" id="ARBA00022618"/>
    </source>
</evidence>
<dbReference type="CDD" id="cd20506">
    <property type="entry name" value="CYCLIN_AtCycA-like_rpt2"/>
    <property type="match status" value="1"/>
</dbReference>
<evidence type="ECO:0000256" key="1">
    <source>
        <dbReference type="ARBA" id="ARBA00006955"/>
    </source>
</evidence>
<dbReference type="GO" id="GO:0051301">
    <property type="term" value="P:cell division"/>
    <property type="evidence" value="ECO:0007669"/>
    <property type="project" value="UniProtKB-KW"/>
</dbReference>
<keyword evidence="9" id="KW-1185">Reference proteome</keyword>
<feature type="region of interest" description="Disordered" evidence="5">
    <location>
        <begin position="1"/>
        <end position="43"/>
    </location>
</feature>
<keyword evidence="4" id="KW-0131">Cell cycle</keyword>
<proteinExistence type="inferred from homology"/>
<accession>A0AAN7K2C3</accession>
<reference evidence="8 9" key="1">
    <citation type="journal article" date="2023" name="Hortic Res">
        <title>Pangenome of water caltrop reveals structural variations and asymmetric subgenome divergence after allopolyploidization.</title>
        <authorList>
            <person name="Zhang X."/>
            <person name="Chen Y."/>
            <person name="Wang L."/>
            <person name="Yuan Y."/>
            <person name="Fang M."/>
            <person name="Shi L."/>
            <person name="Lu R."/>
            <person name="Comes H.P."/>
            <person name="Ma Y."/>
            <person name="Chen Y."/>
            <person name="Huang G."/>
            <person name="Zhou Y."/>
            <person name="Zheng Z."/>
            <person name="Qiu Y."/>
        </authorList>
    </citation>
    <scope>NUCLEOTIDE SEQUENCE [LARGE SCALE GENOMIC DNA]</scope>
    <source>
        <tissue evidence="8">Roots</tissue>
    </source>
</reference>
<dbReference type="EMBL" id="JAXIOK010000012">
    <property type="protein sequence ID" value="KAK4758441.1"/>
    <property type="molecule type" value="Genomic_DNA"/>
</dbReference>
<protein>
    <recommendedName>
        <fullName evidence="10">B-like cyclin</fullName>
    </recommendedName>
</protein>
<evidence type="ECO:0008006" key="10">
    <source>
        <dbReference type="Google" id="ProtNLM"/>
    </source>
</evidence>
<dbReference type="Pfam" id="PF02984">
    <property type="entry name" value="Cyclin_C"/>
    <property type="match status" value="1"/>
</dbReference>
<dbReference type="Proteomes" id="UP001345219">
    <property type="component" value="Chromosome 15"/>
</dbReference>